<proteinExistence type="predicted"/>
<dbReference type="InterPro" id="IPR011990">
    <property type="entry name" value="TPR-like_helical_dom_sf"/>
</dbReference>
<evidence type="ECO:0000313" key="1">
    <source>
        <dbReference type="EMBL" id="MER3123660.1"/>
    </source>
</evidence>
<accession>A0ABV1SBB8</accession>
<dbReference type="Proteomes" id="UP001467674">
    <property type="component" value="Unassembled WGS sequence"/>
</dbReference>
<gene>
    <name evidence="1" type="ORF">ABQG71_21115</name>
</gene>
<name>A0ABV1SBB8_BACAB</name>
<dbReference type="RefSeq" id="WP_350387008.1">
    <property type="nucleotide sequence ID" value="NZ_JBEOME010000024.1"/>
</dbReference>
<keyword evidence="2" id="KW-1185">Reference proteome</keyword>
<reference evidence="1 2" key="1">
    <citation type="submission" date="2024-06" db="EMBL/GenBank/DDBJ databases">
        <title>Construction of an artificial bacterial consortium using nitrogen cycle bacteria from Cuatro Cienegas Basin and a mangrove forest.</title>
        <authorList>
            <person name="Aguilera-Najera D."/>
            <person name="Marquez-Cianci L."/>
            <person name="Martinez-Perez E."/>
            <person name="Rosas-Barrera M."/>
            <person name="Rodriguez-Cruz U.E."/>
            <person name="Tapia-Lopez R."/>
            <person name="Eguiarte L.E."/>
            <person name="Souza-Saldivar V."/>
        </authorList>
    </citation>
    <scope>NUCLEOTIDE SEQUENCE [LARGE SCALE GENOMIC DNA]</scope>
    <source>
        <strain evidence="1 2">S14-15</strain>
    </source>
</reference>
<evidence type="ECO:0000313" key="2">
    <source>
        <dbReference type="Proteomes" id="UP001467674"/>
    </source>
</evidence>
<dbReference type="InterPro" id="IPR019734">
    <property type="entry name" value="TPR_rpt"/>
</dbReference>
<dbReference type="SMART" id="SM00028">
    <property type="entry name" value="TPR"/>
    <property type="match status" value="4"/>
</dbReference>
<dbReference type="Pfam" id="PF18801">
    <property type="entry name" value="RapH_N"/>
    <property type="match status" value="1"/>
</dbReference>
<dbReference type="Gene3D" id="1.25.40.10">
    <property type="entry name" value="Tetratricopeptide repeat domain"/>
    <property type="match status" value="1"/>
</dbReference>
<protein>
    <submittedName>
        <fullName evidence="1">Aspartate phosphatase</fullName>
    </submittedName>
</protein>
<organism evidence="1 2">
    <name type="scientific">Bacillus altitudinis</name>
    <dbReference type="NCBI Taxonomy" id="293387"/>
    <lineage>
        <taxon>Bacteria</taxon>
        <taxon>Bacillati</taxon>
        <taxon>Bacillota</taxon>
        <taxon>Bacilli</taxon>
        <taxon>Bacillales</taxon>
        <taxon>Bacillaceae</taxon>
        <taxon>Bacillus</taxon>
    </lineage>
</organism>
<comment type="caution">
    <text evidence="1">The sequence shown here is derived from an EMBL/GenBank/DDBJ whole genome shotgun (WGS) entry which is preliminary data.</text>
</comment>
<dbReference type="Pfam" id="PF13181">
    <property type="entry name" value="TPR_8"/>
    <property type="match status" value="1"/>
</dbReference>
<dbReference type="SUPFAM" id="SSF48452">
    <property type="entry name" value="TPR-like"/>
    <property type="match status" value="1"/>
</dbReference>
<sequence length="375" mass="44924">MEAIPSPVVAIKINEWYKHIKKFNVKDAERLREEVRKELDLMEEDEQAILYFQLMEFRHQLMHDYLNPKEKKVEKSEYLKSVEGQGKKMTGILEYYYNFFQGMYEYTQGEYLKAIVFYRRAEKRLDQTGDELEKAEFYYKMGEVFYQMKQTHISMYYVGLAYDTYRAYKTHSIYMIREINCLTVVAGNYIDLETREKALPCFFSSLEKAKALGNKNIVFRQLYNIGLCYKGLSETTKSISYFHQAILEGEPIGEKLFQVYYELVRIHLKQKEFIEGQEFYEKAKRQATSYHDDLFLTLLDFMEKLFFKSANLSEVLEALEKLENPRGYPYMEDLALEAAQFYTENGRMDESVKLYEKVMYARKQIQRSDCLYEFR</sequence>
<dbReference type="EMBL" id="JBEOME010000024">
    <property type="protein sequence ID" value="MER3123660.1"/>
    <property type="molecule type" value="Genomic_DNA"/>
</dbReference>